<protein>
    <submittedName>
        <fullName evidence="1">Uncharacterized protein</fullName>
    </submittedName>
</protein>
<accession>A0A822YEM2</accession>
<proteinExistence type="predicted"/>
<gene>
    <name evidence="1" type="ORF">HUJ06_031409</name>
</gene>
<evidence type="ECO:0000313" key="2">
    <source>
        <dbReference type="Proteomes" id="UP000607653"/>
    </source>
</evidence>
<reference evidence="1 2" key="1">
    <citation type="journal article" date="2020" name="Mol. Biol. Evol.">
        <title>Distinct Expression and Methylation Patterns for Genes with Different Fates following a Single Whole-Genome Duplication in Flowering Plants.</title>
        <authorList>
            <person name="Shi T."/>
            <person name="Rahmani R.S."/>
            <person name="Gugger P.F."/>
            <person name="Wang M."/>
            <person name="Li H."/>
            <person name="Zhang Y."/>
            <person name="Li Z."/>
            <person name="Wang Q."/>
            <person name="Van de Peer Y."/>
            <person name="Marchal K."/>
            <person name="Chen J."/>
        </authorList>
    </citation>
    <scope>NUCLEOTIDE SEQUENCE [LARGE SCALE GENOMIC DNA]</scope>
    <source>
        <tissue evidence="1">Leaf</tissue>
    </source>
</reference>
<organism evidence="1 2">
    <name type="scientific">Nelumbo nucifera</name>
    <name type="common">Sacred lotus</name>
    <dbReference type="NCBI Taxonomy" id="4432"/>
    <lineage>
        <taxon>Eukaryota</taxon>
        <taxon>Viridiplantae</taxon>
        <taxon>Streptophyta</taxon>
        <taxon>Embryophyta</taxon>
        <taxon>Tracheophyta</taxon>
        <taxon>Spermatophyta</taxon>
        <taxon>Magnoliopsida</taxon>
        <taxon>Proteales</taxon>
        <taxon>Nelumbonaceae</taxon>
        <taxon>Nelumbo</taxon>
    </lineage>
</organism>
<keyword evidence="2" id="KW-1185">Reference proteome</keyword>
<name>A0A822YEM2_NELNU</name>
<sequence>MGVGSLKLSVLADALLRKEFLGYTSLLIDLVTEIYHRLSCCRNNWF</sequence>
<evidence type="ECO:0000313" key="1">
    <source>
        <dbReference type="EMBL" id="DAD29941.1"/>
    </source>
</evidence>
<dbReference type="AlphaFoldDB" id="A0A822YEM2"/>
<dbReference type="EMBL" id="DUZY01000002">
    <property type="protein sequence ID" value="DAD29941.1"/>
    <property type="molecule type" value="Genomic_DNA"/>
</dbReference>
<dbReference type="Proteomes" id="UP000607653">
    <property type="component" value="Unassembled WGS sequence"/>
</dbReference>
<comment type="caution">
    <text evidence="1">The sequence shown here is derived from an EMBL/GenBank/DDBJ whole genome shotgun (WGS) entry which is preliminary data.</text>
</comment>